<organism evidence="1">
    <name type="scientific">marine metagenome</name>
    <dbReference type="NCBI Taxonomy" id="408172"/>
    <lineage>
        <taxon>unclassified sequences</taxon>
        <taxon>metagenomes</taxon>
        <taxon>ecological metagenomes</taxon>
    </lineage>
</organism>
<dbReference type="AlphaFoldDB" id="A0A381THR0"/>
<dbReference type="Pfam" id="PF02622">
    <property type="entry name" value="DUF179"/>
    <property type="match status" value="1"/>
</dbReference>
<dbReference type="SUPFAM" id="SSF143456">
    <property type="entry name" value="VC0467-like"/>
    <property type="match status" value="1"/>
</dbReference>
<dbReference type="Gene3D" id="3.40.1740.10">
    <property type="entry name" value="VC0467-like"/>
    <property type="match status" value="1"/>
</dbReference>
<proteinExistence type="inferred from homology"/>
<gene>
    <name evidence="1" type="ORF">METZ01_LOCUS68509</name>
</gene>
<dbReference type="GO" id="GO:0005829">
    <property type="term" value="C:cytosol"/>
    <property type="evidence" value="ECO:0007669"/>
    <property type="project" value="TreeGrafter"/>
</dbReference>
<evidence type="ECO:0000313" key="1">
    <source>
        <dbReference type="EMBL" id="SVA15655.1"/>
    </source>
</evidence>
<dbReference type="HAMAP" id="MF_00758">
    <property type="entry name" value="UPF0301"/>
    <property type="match status" value="1"/>
</dbReference>
<dbReference type="PANTHER" id="PTHR30327">
    <property type="entry name" value="UNCHARACTERIZED PROTEIN YQGE"/>
    <property type="match status" value="1"/>
</dbReference>
<protein>
    <submittedName>
        <fullName evidence="1">Uncharacterized protein</fullName>
    </submittedName>
</protein>
<dbReference type="PANTHER" id="PTHR30327:SF1">
    <property type="entry name" value="UPF0301 PROTEIN YQGE"/>
    <property type="match status" value="1"/>
</dbReference>
<name>A0A381THR0_9ZZZZ</name>
<accession>A0A381THR0</accession>
<sequence>MTRTGNGATLAPTLLLSMPQLRDPNFQQTVVLLCEHTDDSAFGLVLNRQTDTPASSAVQLSPPVDEDNGLQLWIGGPVEPERGWILTAEEPPEADSVQVCDGLYLSTSPDLLRRVLVGSPPDRTRLLTGYAGWGAGQLDDELSSSWLLADVQIDLIFDTKPSQMWETAIRRLGAEPSMLQMGRGVH</sequence>
<dbReference type="InterPro" id="IPR003774">
    <property type="entry name" value="AlgH-like"/>
</dbReference>
<reference evidence="1" key="1">
    <citation type="submission" date="2018-05" db="EMBL/GenBank/DDBJ databases">
        <authorList>
            <person name="Lanie J.A."/>
            <person name="Ng W.-L."/>
            <person name="Kazmierczak K.M."/>
            <person name="Andrzejewski T.M."/>
            <person name="Davidsen T.M."/>
            <person name="Wayne K.J."/>
            <person name="Tettelin H."/>
            <person name="Glass J.I."/>
            <person name="Rusch D."/>
            <person name="Podicherti R."/>
            <person name="Tsui H.-C.T."/>
            <person name="Winkler M.E."/>
        </authorList>
    </citation>
    <scope>NUCLEOTIDE SEQUENCE</scope>
</reference>
<dbReference type="EMBL" id="UINC01004616">
    <property type="protein sequence ID" value="SVA15655.1"/>
    <property type="molecule type" value="Genomic_DNA"/>
</dbReference>